<protein>
    <submittedName>
        <fullName evidence="1">Uncharacterized protein</fullName>
    </submittedName>
</protein>
<dbReference type="InParanoid" id="A0A5C3P483"/>
<keyword evidence="2" id="KW-1185">Reference proteome</keyword>
<dbReference type="Proteomes" id="UP000308197">
    <property type="component" value="Unassembled WGS sequence"/>
</dbReference>
<name>A0A5C3P483_9APHY</name>
<evidence type="ECO:0000313" key="1">
    <source>
        <dbReference type="EMBL" id="TFK83809.1"/>
    </source>
</evidence>
<proteinExistence type="predicted"/>
<gene>
    <name evidence="1" type="ORF">K466DRAFT_567607</name>
</gene>
<dbReference type="AlphaFoldDB" id="A0A5C3P483"/>
<sequence length="141" mass="15971">MQSEDRQGAIREKQQTESLPALLDSDEVQEWLVAKQAFRNAAPRLQRDALQEQHSKAALKFHMATLRVLEVYRDVSFWTKIPTEDITSLATDAAMARILALEKNERRLTLEYEAVVALTLYVQAEAASLSYACANRHLPAD</sequence>
<organism evidence="1 2">
    <name type="scientific">Polyporus arcularius HHB13444</name>
    <dbReference type="NCBI Taxonomy" id="1314778"/>
    <lineage>
        <taxon>Eukaryota</taxon>
        <taxon>Fungi</taxon>
        <taxon>Dikarya</taxon>
        <taxon>Basidiomycota</taxon>
        <taxon>Agaricomycotina</taxon>
        <taxon>Agaricomycetes</taxon>
        <taxon>Polyporales</taxon>
        <taxon>Polyporaceae</taxon>
        <taxon>Polyporus</taxon>
    </lineage>
</organism>
<evidence type="ECO:0000313" key="2">
    <source>
        <dbReference type="Proteomes" id="UP000308197"/>
    </source>
</evidence>
<dbReference type="EMBL" id="ML211364">
    <property type="protein sequence ID" value="TFK83809.1"/>
    <property type="molecule type" value="Genomic_DNA"/>
</dbReference>
<reference evidence="1 2" key="1">
    <citation type="journal article" date="2019" name="Nat. Ecol. Evol.">
        <title>Megaphylogeny resolves global patterns of mushroom evolution.</title>
        <authorList>
            <person name="Varga T."/>
            <person name="Krizsan K."/>
            <person name="Foldi C."/>
            <person name="Dima B."/>
            <person name="Sanchez-Garcia M."/>
            <person name="Sanchez-Ramirez S."/>
            <person name="Szollosi G.J."/>
            <person name="Szarkandi J.G."/>
            <person name="Papp V."/>
            <person name="Albert L."/>
            <person name="Andreopoulos W."/>
            <person name="Angelini C."/>
            <person name="Antonin V."/>
            <person name="Barry K.W."/>
            <person name="Bougher N.L."/>
            <person name="Buchanan P."/>
            <person name="Buyck B."/>
            <person name="Bense V."/>
            <person name="Catcheside P."/>
            <person name="Chovatia M."/>
            <person name="Cooper J."/>
            <person name="Damon W."/>
            <person name="Desjardin D."/>
            <person name="Finy P."/>
            <person name="Geml J."/>
            <person name="Haridas S."/>
            <person name="Hughes K."/>
            <person name="Justo A."/>
            <person name="Karasinski D."/>
            <person name="Kautmanova I."/>
            <person name="Kiss B."/>
            <person name="Kocsube S."/>
            <person name="Kotiranta H."/>
            <person name="LaButti K.M."/>
            <person name="Lechner B.E."/>
            <person name="Liimatainen K."/>
            <person name="Lipzen A."/>
            <person name="Lukacs Z."/>
            <person name="Mihaltcheva S."/>
            <person name="Morgado L.N."/>
            <person name="Niskanen T."/>
            <person name="Noordeloos M.E."/>
            <person name="Ohm R.A."/>
            <person name="Ortiz-Santana B."/>
            <person name="Ovrebo C."/>
            <person name="Racz N."/>
            <person name="Riley R."/>
            <person name="Savchenko A."/>
            <person name="Shiryaev A."/>
            <person name="Soop K."/>
            <person name="Spirin V."/>
            <person name="Szebenyi C."/>
            <person name="Tomsovsky M."/>
            <person name="Tulloss R.E."/>
            <person name="Uehling J."/>
            <person name="Grigoriev I.V."/>
            <person name="Vagvolgyi C."/>
            <person name="Papp T."/>
            <person name="Martin F.M."/>
            <person name="Miettinen O."/>
            <person name="Hibbett D.S."/>
            <person name="Nagy L.G."/>
        </authorList>
    </citation>
    <scope>NUCLEOTIDE SEQUENCE [LARGE SCALE GENOMIC DNA]</scope>
    <source>
        <strain evidence="1 2">HHB13444</strain>
    </source>
</reference>
<accession>A0A5C3P483</accession>